<evidence type="ECO:0008006" key="4">
    <source>
        <dbReference type="Google" id="ProtNLM"/>
    </source>
</evidence>
<protein>
    <recommendedName>
        <fullName evidence="4">Phage-related protein</fullName>
    </recommendedName>
</protein>
<gene>
    <name evidence="2" type="ORF">ATY41_02705</name>
</gene>
<dbReference type="OrthoDB" id="177147at2"/>
<organism evidence="2 3">
    <name type="scientific">Leifsonia xyli subsp. xyli</name>
    <dbReference type="NCBI Taxonomy" id="59736"/>
    <lineage>
        <taxon>Bacteria</taxon>
        <taxon>Bacillati</taxon>
        <taxon>Actinomycetota</taxon>
        <taxon>Actinomycetes</taxon>
        <taxon>Micrococcales</taxon>
        <taxon>Microbacteriaceae</taxon>
        <taxon>Leifsonia</taxon>
    </lineage>
</organism>
<accession>A0A1E2SJZ0</accession>
<dbReference type="RefSeq" id="WP_011187029.1">
    <property type="nucleotide sequence ID" value="NZ_LNZG01000023.1"/>
</dbReference>
<reference evidence="2 3" key="1">
    <citation type="submission" date="2015-11" db="EMBL/GenBank/DDBJ databases">
        <authorList>
            <person name="Zhang Y."/>
            <person name="Guo Z."/>
        </authorList>
    </citation>
    <scope>NUCLEOTIDE SEQUENCE [LARGE SCALE GENOMIC DNA]</scope>
    <source>
        <strain evidence="3">gdw1</strain>
    </source>
</reference>
<dbReference type="AlphaFoldDB" id="A0A1E2SJZ0"/>
<feature type="transmembrane region" description="Helical" evidence="1">
    <location>
        <begin position="215"/>
        <end position="240"/>
    </location>
</feature>
<comment type="caution">
    <text evidence="2">The sequence shown here is derived from an EMBL/GenBank/DDBJ whole genome shotgun (WGS) entry which is preliminary data.</text>
</comment>
<proteinExistence type="predicted"/>
<sequence length="408" mass="42591">MEAYEEAQKSQTELQEAYKKFPAIADVSIDKLQELNDTIQEKTGYDHNELATAQAKLAMYGVTGKQLEELTPLVADYASKTGTDTVSAAESLGKALLGKGRALAQVGIAFKDTGTKAGNYAEVVEGLKGKVEGAAETMGGTAAGKAKILAAGFKDIQEKVGQGLMPALEHVTDAGVKVVNWLNKTPGAMNAVLIAIGLITAAVVVYTIAQVAANTAIWASPVTWIIAGIVALIAVVVLLATHWSQVTGFISTVWNGFIGWITGSISGFGKWIGDVWSGIWNGALGIVKNVWNGIADWIAGGINNVIHLINGITGAVNSATGVVGIHIGKIPDVHLPHLATGGYVQQGGLAVVGEQGPELMYVPTAAQVFPNGTQPSAGGMHIGTFIAQANQSPAEIANELGWMWRWAT</sequence>
<evidence type="ECO:0000256" key="1">
    <source>
        <dbReference type="SAM" id="Phobius"/>
    </source>
</evidence>
<evidence type="ECO:0000313" key="3">
    <source>
        <dbReference type="Proteomes" id="UP000094426"/>
    </source>
</evidence>
<keyword evidence="1" id="KW-0812">Transmembrane</keyword>
<keyword evidence="1" id="KW-1133">Transmembrane helix</keyword>
<evidence type="ECO:0000313" key="2">
    <source>
        <dbReference type="EMBL" id="ODA89968.1"/>
    </source>
</evidence>
<dbReference type="EMBL" id="LNZG01000023">
    <property type="protein sequence ID" value="ODA89968.1"/>
    <property type="molecule type" value="Genomic_DNA"/>
</dbReference>
<keyword evidence="1" id="KW-0472">Membrane</keyword>
<dbReference type="OMA" id="ANTAIWA"/>
<feature type="transmembrane region" description="Helical" evidence="1">
    <location>
        <begin position="187"/>
        <end position="209"/>
    </location>
</feature>
<dbReference type="Proteomes" id="UP000094426">
    <property type="component" value="Unassembled WGS sequence"/>
</dbReference>
<name>A0A1E2SJZ0_LEIXY</name>